<dbReference type="KEGG" id="sno:Snov_2599"/>
<name>D7A4N1_ANCN5</name>
<evidence type="ECO:0000313" key="1">
    <source>
        <dbReference type="EMBL" id="ADH89894.1"/>
    </source>
</evidence>
<keyword evidence="2" id="KW-1185">Reference proteome</keyword>
<evidence type="ECO:0000313" key="2">
    <source>
        <dbReference type="Proteomes" id="UP000006633"/>
    </source>
</evidence>
<sequence>MAGLGPAIHVFPPRWTQVVDARTKSGHDDVKVDEV</sequence>
<organism evidence="1 2">
    <name type="scientific">Ancylobacter novellus (strain ATCC 8093 / DSM 506 / JCM 20403 / CCM 1077 / IAM 12100 / NBRC 12443 / NCIMB 10456)</name>
    <name type="common">Starkeya novella</name>
    <dbReference type="NCBI Taxonomy" id="639283"/>
    <lineage>
        <taxon>Bacteria</taxon>
        <taxon>Pseudomonadati</taxon>
        <taxon>Pseudomonadota</taxon>
        <taxon>Alphaproteobacteria</taxon>
        <taxon>Hyphomicrobiales</taxon>
        <taxon>Xanthobacteraceae</taxon>
        <taxon>Ancylobacter</taxon>
    </lineage>
</organism>
<reference evidence="1 2" key="1">
    <citation type="journal article" date="2012" name="Stand. Genomic Sci.">
        <title>Complete genome sequence of the facultatively chemolithoautotrophic and methylotrophic alpha Proteobacterium Starkeya novella type strain (ATCC 8093(T)).</title>
        <authorList>
            <person name="Kappler U."/>
            <person name="Davenport K."/>
            <person name="Beatson S."/>
            <person name="Lucas S."/>
            <person name="Lapidus A."/>
            <person name="Copeland A."/>
            <person name="Berry K.W."/>
            <person name="Glavina Del Rio T."/>
            <person name="Hammon N."/>
            <person name="Dalin E."/>
            <person name="Tice H."/>
            <person name="Pitluck S."/>
            <person name="Richardson P."/>
            <person name="Bruce D."/>
            <person name="Goodwin L.A."/>
            <person name="Han C."/>
            <person name="Tapia R."/>
            <person name="Detter J.C."/>
            <person name="Chang Y.J."/>
            <person name="Jeffries C.D."/>
            <person name="Land M."/>
            <person name="Hauser L."/>
            <person name="Kyrpides N.C."/>
            <person name="Goker M."/>
            <person name="Ivanova N."/>
            <person name="Klenk H.P."/>
            <person name="Woyke T."/>
        </authorList>
    </citation>
    <scope>NUCLEOTIDE SEQUENCE [LARGE SCALE GENOMIC DNA]</scope>
    <source>
        <strain evidence="2">ATCC 8093 / DSM 506 / JCM 20403 / CCM 1077 / IAM 12100 / NBRC 12443 / NCIMB 10456</strain>
    </source>
</reference>
<gene>
    <name evidence="1" type="ordered locus">Snov_2599</name>
</gene>
<proteinExistence type="predicted"/>
<dbReference type="EMBL" id="CP002026">
    <property type="protein sequence ID" value="ADH89894.1"/>
    <property type="molecule type" value="Genomic_DNA"/>
</dbReference>
<protein>
    <submittedName>
        <fullName evidence="1">Uncharacterized protein</fullName>
    </submittedName>
</protein>
<dbReference type="AlphaFoldDB" id="D7A4N1"/>
<dbReference type="Proteomes" id="UP000006633">
    <property type="component" value="Chromosome"/>
</dbReference>
<accession>D7A4N1</accession>
<dbReference type="STRING" id="639283.Snov_2599"/>
<dbReference type="HOGENOM" id="CLU_3367484_0_0_5"/>